<sequence length="417" mass="47599">MLLSSNVCERSHFKVLSIANRFFLLITAFSEVSNLPEDDLKSAINCATNFSEFFHCFKLENITKKNLLRELNNTLLFYTSLCISKKIDIISKVEYGESLYKYLLNLKLYGDKLSLSTDSIVTVFIIKSSLILNVNESSSDQPNNLCFHNWLDYVQLIDKNCTSIKDVKMDKSQNNNLDNKRTFVTSTSIKAKEEMLSSLSMTTSSTPESLNLSLISTAHQPRASSETDVVLDESQLSLSMLENLTTAYIHPKNNLIVKEINENSTLNATEIYDGTFYIMTRAFNQKKHAYFFDSYYNTPFGYVKTRCERLTKAKTVFTANLLGIQSIVLFSLKNGLKSICIYTQNNEFKNELVDTSRKLNTTETQIYSLIKQQFANGRKITLCVLNCLMNGEIEKLKLHVNSRNENDLSIQELVSYL</sequence>
<proteinExistence type="predicted"/>
<name>A0A0K0FRP3_STRVS</name>
<dbReference type="WBParaSite" id="SVE_1274400.1">
    <property type="protein sequence ID" value="SVE_1274400.1"/>
    <property type="gene ID" value="SVE_1274400"/>
</dbReference>
<keyword evidence="1" id="KW-1185">Reference proteome</keyword>
<accession>A0A0K0FRP3</accession>
<dbReference type="Proteomes" id="UP000035680">
    <property type="component" value="Unassembled WGS sequence"/>
</dbReference>
<protein>
    <submittedName>
        <fullName evidence="2">ODV-E66</fullName>
    </submittedName>
</protein>
<evidence type="ECO:0000313" key="1">
    <source>
        <dbReference type="Proteomes" id="UP000035680"/>
    </source>
</evidence>
<dbReference type="AlphaFoldDB" id="A0A0K0FRP3"/>
<organism evidence="1 2">
    <name type="scientific">Strongyloides venezuelensis</name>
    <name type="common">Threadworm</name>
    <dbReference type="NCBI Taxonomy" id="75913"/>
    <lineage>
        <taxon>Eukaryota</taxon>
        <taxon>Metazoa</taxon>
        <taxon>Ecdysozoa</taxon>
        <taxon>Nematoda</taxon>
        <taxon>Chromadorea</taxon>
        <taxon>Rhabditida</taxon>
        <taxon>Tylenchina</taxon>
        <taxon>Panagrolaimomorpha</taxon>
        <taxon>Strongyloidoidea</taxon>
        <taxon>Strongyloididae</taxon>
        <taxon>Strongyloides</taxon>
    </lineage>
</organism>
<reference evidence="2" key="2">
    <citation type="submission" date="2015-08" db="UniProtKB">
        <authorList>
            <consortium name="WormBaseParasite"/>
        </authorList>
    </citation>
    <scope>IDENTIFICATION</scope>
</reference>
<evidence type="ECO:0000313" key="2">
    <source>
        <dbReference type="WBParaSite" id="SVE_1274400.1"/>
    </source>
</evidence>
<reference evidence="1" key="1">
    <citation type="submission" date="2014-07" db="EMBL/GenBank/DDBJ databases">
        <authorList>
            <person name="Martin A.A"/>
            <person name="De Silva N."/>
        </authorList>
    </citation>
    <scope>NUCLEOTIDE SEQUENCE</scope>
</reference>